<keyword evidence="2" id="KW-1185">Reference proteome</keyword>
<gene>
    <name evidence="1" type="ORF">LTRI10_LOCUS46045</name>
</gene>
<evidence type="ECO:0000313" key="1">
    <source>
        <dbReference type="EMBL" id="CAL1406310.1"/>
    </source>
</evidence>
<name>A0AAV2G9W7_9ROSI</name>
<sequence>MDFEINDDGEVVASARETQGRGKWDRRRGRYVLKKSFDLMAIGIGSVDGSAFLAMKEGINLSFSLSYP</sequence>
<organism evidence="1 2">
    <name type="scientific">Linum trigynum</name>
    <dbReference type="NCBI Taxonomy" id="586398"/>
    <lineage>
        <taxon>Eukaryota</taxon>
        <taxon>Viridiplantae</taxon>
        <taxon>Streptophyta</taxon>
        <taxon>Embryophyta</taxon>
        <taxon>Tracheophyta</taxon>
        <taxon>Spermatophyta</taxon>
        <taxon>Magnoliopsida</taxon>
        <taxon>eudicotyledons</taxon>
        <taxon>Gunneridae</taxon>
        <taxon>Pentapetalae</taxon>
        <taxon>rosids</taxon>
        <taxon>fabids</taxon>
        <taxon>Malpighiales</taxon>
        <taxon>Linaceae</taxon>
        <taxon>Linum</taxon>
    </lineage>
</organism>
<dbReference type="EMBL" id="OZ034821">
    <property type="protein sequence ID" value="CAL1406310.1"/>
    <property type="molecule type" value="Genomic_DNA"/>
</dbReference>
<proteinExistence type="predicted"/>
<reference evidence="1 2" key="1">
    <citation type="submission" date="2024-04" db="EMBL/GenBank/DDBJ databases">
        <authorList>
            <person name="Fracassetti M."/>
        </authorList>
    </citation>
    <scope>NUCLEOTIDE SEQUENCE [LARGE SCALE GENOMIC DNA]</scope>
</reference>
<dbReference type="Proteomes" id="UP001497516">
    <property type="component" value="Chromosome 8"/>
</dbReference>
<dbReference type="AlphaFoldDB" id="A0AAV2G9W7"/>
<evidence type="ECO:0000313" key="2">
    <source>
        <dbReference type="Proteomes" id="UP001497516"/>
    </source>
</evidence>
<accession>A0AAV2G9W7</accession>
<protein>
    <submittedName>
        <fullName evidence="1">Uncharacterized protein</fullName>
    </submittedName>
</protein>